<keyword evidence="2 3" id="KW-0040">ANK repeat</keyword>
<proteinExistence type="predicted"/>
<keyword evidence="1" id="KW-0677">Repeat</keyword>
<dbReference type="InterPro" id="IPR036770">
    <property type="entry name" value="Ankyrin_rpt-contain_sf"/>
</dbReference>
<dbReference type="PROSITE" id="PS50297">
    <property type="entry name" value="ANK_REP_REGION"/>
    <property type="match status" value="1"/>
</dbReference>
<feature type="repeat" description="ANK" evidence="3">
    <location>
        <begin position="246"/>
        <end position="278"/>
    </location>
</feature>
<dbReference type="Pfam" id="PF12796">
    <property type="entry name" value="Ank_2"/>
    <property type="match status" value="2"/>
</dbReference>
<organism evidence="5 6">
    <name type="scientific">Cyphellophora attinorum</name>
    <dbReference type="NCBI Taxonomy" id="1664694"/>
    <lineage>
        <taxon>Eukaryota</taxon>
        <taxon>Fungi</taxon>
        <taxon>Dikarya</taxon>
        <taxon>Ascomycota</taxon>
        <taxon>Pezizomycotina</taxon>
        <taxon>Eurotiomycetes</taxon>
        <taxon>Chaetothyriomycetidae</taxon>
        <taxon>Chaetothyriales</taxon>
        <taxon>Cyphellophoraceae</taxon>
        <taxon>Cyphellophora</taxon>
    </lineage>
</organism>
<dbReference type="AlphaFoldDB" id="A0A0N1H3R0"/>
<evidence type="ECO:0000313" key="6">
    <source>
        <dbReference type="Proteomes" id="UP000038010"/>
    </source>
</evidence>
<comment type="caution">
    <text evidence="5">The sequence shown here is derived from an EMBL/GenBank/DDBJ whole genome shotgun (WGS) entry which is preliminary data.</text>
</comment>
<protein>
    <submittedName>
        <fullName evidence="5">Ankyrin repeat, PH and SEC7 domain containing protein secG</fullName>
    </submittedName>
</protein>
<dbReference type="SMART" id="SM00248">
    <property type="entry name" value="ANK"/>
    <property type="match status" value="4"/>
</dbReference>
<evidence type="ECO:0000256" key="4">
    <source>
        <dbReference type="SAM" id="MobiDB-lite"/>
    </source>
</evidence>
<reference evidence="5 6" key="1">
    <citation type="submission" date="2015-06" db="EMBL/GenBank/DDBJ databases">
        <title>Draft genome of the ant-associated black yeast Phialophora attae CBS 131958.</title>
        <authorList>
            <person name="Moreno L.F."/>
            <person name="Stielow B.J."/>
            <person name="de Hoog S."/>
            <person name="Vicente V.A."/>
            <person name="Weiss V.A."/>
            <person name="de Vries M."/>
            <person name="Cruz L.M."/>
            <person name="Souza E.M."/>
        </authorList>
    </citation>
    <scope>NUCLEOTIDE SEQUENCE [LARGE SCALE GENOMIC DNA]</scope>
    <source>
        <strain evidence="5 6">CBS 131958</strain>
    </source>
</reference>
<gene>
    <name evidence="5" type="ORF">AB675_3281</name>
</gene>
<dbReference type="InterPro" id="IPR002110">
    <property type="entry name" value="Ankyrin_rpt"/>
</dbReference>
<dbReference type="RefSeq" id="XP_017999560.1">
    <property type="nucleotide sequence ID" value="XM_018143317.1"/>
</dbReference>
<dbReference type="VEuPathDB" id="FungiDB:AB675_3281"/>
<dbReference type="PROSITE" id="PS50088">
    <property type="entry name" value="ANK_REPEAT"/>
    <property type="match status" value="2"/>
</dbReference>
<feature type="region of interest" description="Disordered" evidence="4">
    <location>
        <begin position="50"/>
        <end position="80"/>
    </location>
</feature>
<dbReference type="SUPFAM" id="SSF48403">
    <property type="entry name" value="Ankyrin repeat"/>
    <property type="match status" value="1"/>
</dbReference>
<dbReference type="Gene3D" id="1.25.40.20">
    <property type="entry name" value="Ankyrin repeat-containing domain"/>
    <property type="match status" value="2"/>
</dbReference>
<evidence type="ECO:0000313" key="5">
    <source>
        <dbReference type="EMBL" id="KPI39597.1"/>
    </source>
</evidence>
<dbReference type="OrthoDB" id="10057496at2759"/>
<dbReference type="PANTHER" id="PTHR24198">
    <property type="entry name" value="ANKYRIN REPEAT AND PROTEIN KINASE DOMAIN-CONTAINING PROTEIN"/>
    <property type="match status" value="1"/>
</dbReference>
<name>A0A0N1H3R0_9EURO</name>
<feature type="compositionally biased region" description="Polar residues" evidence="4">
    <location>
        <begin position="69"/>
        <end position="79"/>
    </location>
</feature>
<feature type="repeat" description="ANK" evidence="3">
    <location>
        <begin position="212"/>
        <end position="245"/>
    </location>
</feature>
<accession>A0A0N1H3R0</accession>
<dbReference type="EMBL" id="LFJN01000014">
    <property type="protein sequence ID" value="KPI39597.1"/>
    <property type="molecule type" value="Genomic_DNA"/>
</dbReference>
<dbReference type="PANTHER" id="PTHR24198:SF165">
    <property type="entry name" value="ANKYRIN REPEAT-CONTAINING PROTEIN-RELATED"/>
    <property type="match status" value="1"/>
</dbReference>
<evidence type="ECO:0000256" key="3">
    <source>
        <dbReference type="PROSITE-ProRule" id="PRU00023"/>
    </source>
</evidence>
<dbReference type="STRING" id="1664694.A0A0N1H3R0"/>
<keyword evidence="6" id="KW-1185">Reference proteome</keyword>
<dbReference type="GeneID" id="28735197"/>
<sequence length="611" mass="67025">MDVVRTTLKTLTQHTSLRRATIAVTIVLPLLSAAHIPAVMAADDNQAQAPLQASPNEGEPQIEAPPQRSPTQPTLQENDPTALYNPFTGSAPQFITINNETYRRTPHEVDPTRFTPEMVWHVAGGSPNELWLSDPHWYDSFGEDQIVQRRVWSLSSEAERIEAFKRLLEEFPNRGLYMMFRAAVKGRVYILEALYEMGVKAMPGVGADEDEATLVPLHAASFQGHLSCVRFLVEKAGVDVNARDDMGGTPLMRASWGSRVEIVRYLLEKGADPTAKQDAEPKASVFDFAAGGGKLEIIKFVLDAAGPERKSELLTPMALQAAAAGRGELEAFLLTLNESGYPTPPPENRGSVELTPEQKDVLEEALRRTLHHGNKTPASMPVLVAYLTSISPRNMTRNFPALKPATLDAFSGRFLDLASAPPSKASDHILSALARIFYLCFAESAQFATDILPENRHEILNSAFVEASHAFNLPAMKLLDTLYPSINPNAISPRTDRALVTPLYAAAATGNMEIIQWLFSRFGADVIDVQIGNGKFINGPTALWIAIQAEKVDIVKFLLREGRGPVDFLKSSLEPDTMDIVNAASAGGTVKVGFVALRRTDPQSFWWMRSS</sequence>
<evidence type="ECO:0000256" key="1">
    <source>
        <dbReference type="ARBA" id="ARBA00022737"/>
    </source>
</evidence>
<evidence type="ECO:0000256" key="2">
    <source>
        <dbReference type="ARBA" id="ARBA00023043"/>
    </source>
</evidence>
<dbReference type="Proteomes" id="UP000038010">
    <property type="component" value="Unassembled WGS sequence"/>
</dbReference>